<dbReference type="SMART" id="SM00331">
    <property type="entry name" value="PP2C_SIG"/>
    <property type="match status" value="1"/>
</dbReference>
<evidence type="ECO:0000256" key="4">
    <source>
        <dbReference type="ARBA" id="ARBA00006702"/>
    </source>
</evidence>
<evidence type="ECO:0000259" key="12">
    <source>
        <dbReference type="PROSITE" id="PS51746"/>
    </source>
</evidence>
<dbReference type="CDD" id="cd00143">
    <property type="entry name" value="PP2Cc"/>
    <property type="match status" value="1"/>
</dbReference>
<comment type="cofactor">
    <cofactor evidence="1">
        <name>Mn(2+)</name>
        <dbReference type="ChEBI" id="CHEBI:29035"/>
    </cofactor>
</comment>
<dbReference type="InterPro" id="IPR036457">
    <property type="entry name" value="PPM-type-like_dom_sf"/>
</dbReference>
<accession>Q9GPU5</accession>
<dbReference type="EC" id="3.1.3.16" evidence="5"/>
<keyword evidence="7 11" id="KW-0378">Hydrolase</keyword>
<reference evidence="13" key="1">
    <citation type="submission" date="2005-01" db="EMBL/GenBank/DDBJ databases">
        <title>Searching for excystment-regulated genes in Sterkiella histriomuscorum (Ciliophora, Oxytrichidae): a mRNA differential display analysis of gene expression in excysting cells.</title>
        <authorList>
            <person name="Villalobo E."/>
            <person name="Moch C."/>
            <person name="Perasso R."/>
            <person name="Baroin-Tourancheau A."/>
        </authorList>
    </citation>
    <scope>NUCLEOTIDE SEQUENCE</scope>
</reference>
<comment type="cofactor">
    <cofactor evidence="2">
        <name>Mg(2+)</name>
        <dbReference type="ChEBI" id="CHEBI:18420"/>
    </cofactor>
</comment>
<dbReference type="GO" id="GO:0016020">
    <property type="term" value="C:membrane"/>
    <property type="evidence" value="ECO:0007669"/>
    <property type="project" value="UniProtKB-SubCell"/>
</dbReference>
<evidence type="ECO:0000256" key="2">
    <source>
        <dbReference type="ARBA" id="ARBA00001946"/>
    </source>
</evidence>
<dbReference type="PANTHER" id="PTHR13832:SF565">
    <property type="entry name" value="AT28366P-RELATED"/>
    <property type="match status" value="1"/>
</dbReference>
<evidence type="ECO:0000256" key="1">
    <source>
        <dbReference type="ARBA" id="ARBA00001936"/>
    </source>
</evidence>
<sequence>MGDYLSVPDKNKHSEEGKDHRIAFGATTMQGWRKTQEDAHIARLDIGDGNSLFAVFDGHGGDQVAKYAEKTMVQELLKLQSYKDKDYKKSLEEVFLKIDELMLQHIRQNGSSGRSRFDDYSADPNDLSESGCTSNVILITKDKIYCANAGDSRAVMCVFGSGPETVELSHDHKPDNETEKQRIVNADGFVQMGRTNGVISLSRALGDFDYKKKADFPPEKQATTAFPDVSEIDLTENCQFIVQACDGIWDCLTSPEAVDKFGKMLEKKNMSEREIVESVLDEICAPDTMNGVGCDNMTCILINFKK</sequence>
<gene>
    <name evidence="13" type="primary">pp2C</name>
</gene>
<evidence type="ECO:0000256" key="5">
    <source>
        <dbReference type="ARBA" id="ARBA00013081"/>
    </source>
</evidence>
<dbReference type="Gene3D" id="3.60.40.10">
    <property type="entry name" value="PPM-type phosphatase domain"/>
    <property type="match status" value="1"/>
</dbReference>
<keyword evidence="10" id="KW-0464">Manganese</keyword>
<evidence type="ECO:0000256" key="7">
    <source>
        <dbReference type="ARBA" id="ARBA00022801"/>
    </source>
</evidence>
<evidence type="ECO:0000256" key="10">
    <source>
        <dbReference type="ARBA" id="ARBA00023211"/>
    </source>
</evidence>
<evidence type="ECO:0000256" key="9">
    <source>
        <dbReference type="ARBA" id="ARBA00023136"/>
    </source>
</evidence>
<evidence type="ECO:0000256" key="6">
    <source>
        <dbReference type="ARBA" id="ARBA00022723"/>
    </source>
</evidence>
<keyword evidence="6" id="KW-0479">Metal-binding</keyword>
<name>Q9GPU5_OXYTR</name>
<keyword evidence="9" id="KW-0472">Membrane</keyword>
<evidence type="ECO:0000313" key="13">
    <source>
        <dbReference type="EMBL" id="AAG47769.2"/>
    </source>
</evidence>
<dbReference type="InterPro" id="IPR015655">
    <property type="entry name" value="PP2C"/>
</dbReference>
<dbReference type="AlphaFoldDB" id="Q9GPU5"/>
<organism evidence="13">
    <name type="scientific">Oxytricha trifallax</name>
    <name type="common">Sterkiella histriomuscorum</name>
    <dbReference type="NCBI Taxonomy" id="94289"/>
    <lineage>
        <taxon>Eukaryota</taxon>
        <taxon>Sar</taxon>
        <taxon>Alveolata</taxon>
        <taxon>Ciliophora</taxon>
        <taxon>Intramacronucleata</taxon>
        <taxon>Spirotrichea</taxon>
        <taxon>Stichotrichia</taxon>
        <taxon>Sporadotrichida</taxon>
        <taxon>Oxytrichidae</taxon>
        <taxon>Stylonychinae</taxon>
        <taxon>Sterkiella</taxon>
    </lineage>
</organism>
<dbReference type="Pfam" id="PF00481">
    <property type="entry name" value="PP2C"/>
    <property type="match status" value="1"/>
</dbReference>
<dbReference type="GO" id="GO:0004722">
    <property type="term" value="F:protein serine/threonine phosphatase activity"/>
    <property type="evidence" value="ECO:0007669"/>
    <property type="project" value="UniProtKB-EC"/>
</dbReference>
<comment type="subcellular location">
    <subcellularLocation>
        <location evidence="3">Membrane</location>
        <topology evidence="3">Peripheral membrane protein</topology>
    </subcellularLocation>
</comment>
<dbReference type="InterPro" id="IPR000222">
    <property type="entry name" value="PP2C_BS"/>
</dbReference>
<dbReference type="GO" id="GO:0046872">
    <property type="term" value="F:metal ion binding"/>
    <property type="evidence" value="ECO:0007669"/>
    <property type="project" value="UniProtKB-KW"/>
</dbReference>
<proteinExistence type="inferred from homology"/>
<dbReference type="PANTHER" id="PTHR13832">
    <property type="entry name" value="PROTEIN PHOSPHATASE 2C"/>
    <property type="match status" value="1"/>
</dbReference>
<dbReference type="PROSITE" id="PS51746">
    <property type="entry name" value="PPM_2"/>
    <property type="match status" value="1"/>
</dbReference>
<dbReference type="PROSITE" id="PS01032">
    <property type="entry name" value="PPM_1"/>
    <property type="match status" value="1"/>
</dbReference>
<comment type="similarity">
    <text evidence="4 11">Belongs to the PP2C family.</text>
</comment>
<keyword evidence="8 11" id="KW-0904">Protein phosphatase</keyword>
<feature type="domain" description="PPM-type phosphatase" evidence="12">
    <location>
        <begin position="23"/>
        <end position="304"/>
    </location>
</feature>
<evidence type="ECO:0000256" key="11">
    <source>
        <dbReference type="RuleBase" id="RU003465"/>
    </source>
</evidence>
<dbReference type="SMART" id="SM00332">
    <property type="entry name" value="PP2Cc"/>
    <property type="match status" value="1"/>
</dbReference>
<dbReference type="SUPFAM" id="SSF81606">
    <property type="entry name" value="PP2C-like"/>
    <property type="match status" value="1"/>
</dbReference>
<protein>
    <recommendedName>
        <fullName evidence="5">protein-serine/threonine phosphatase</fullName>
        <ecNumber evidence="5">3.1.3.16</ecNumber>
    </recommendedName>
</protein>
<dbReference type="EMBL" id="AF309503">
    <property type="protein sequence ID" value="AAG47769.2"/>
    <property type="molecule type" value="Genomic_DNA"/>
</dbReference>
<evidence type="ECO:0000256" key="8">
    <source>
        <dbReference type="ARBA" id="ARBA00022912"/>
    </source>
</evidence>
<evidence type="ECO:0000256" key="3">
    <source>
        <dbReference type="ARBA" id="ARBA00004170"/>
    </source>
</evidence>
<dbReference type="InterPro" id="IPR001932">
    <property type="entry name" value="PPM-type_phosphatase-like_dom"/>
</dbReference>